<dbReference type="EC" id="1.3.-.-" evidence="13"/>
<dbReference type="Pfam" id="PF02628">
    <property type="entry name" value="COX15-CtaA"/>
    <property type="match status" value="2"/>
</dbReference>
<dbReference type="KEGG" id="ptan:CRYO30217_00608"/>
<dbReference type="GO" id="GO:0006784">
    <property type="term" value="P:heme A biosynthetic process"/>
    <property type="evidence" value="ECO:0007669"/>
    <property type="project" value="InterPro"/>
</dbReference>
<feature type="transmembrane region" description="Helical" evidence="12">
    <location>
        <begin position="169"/>
        <end position="192"/>
    </location>
</feature>
<keyword evidence="7" id="KW-0408">Iron</keyword>
<dbReference type="GO" id="GO:0016020">
    <property type="term" value="C:membrane"/>
    <property type="evidence" value="ECO:0007669"/>
    <property type="project" value="UniProtKB-SubCell"/>
</dbReference>
<dbReference type="RefSeq" id="WP_258540838.1">
    <property type="nucleotide sequence ID" value="NZ_OU015584.1"/>
</dbReference>
<dbReference type="InterPro" id="IPR050450">
    <property type="entry name" value="COX15/CtaA_HemeA_synthase"/>
</dbReference>
<evidence type="ECO:0000256" key="3">
    <source>
        <dbReference type="ARBA" id="ARBA00022692"/>
    </source>
</evidence>
<comment type="pathway">
    <text evidence="11">Porphyrin-containing compound metabolism.</text>
</comment>
<dbReference type="PANTHER" id="PTHR35457">
    <property type="entry name" value="HEME A SYNTHASE"/>
    <property type="match status" value="1"/>
</dbReference>
<evidence type="ECO:0000256" key="9">
    <source>
        <dbReference type="ARBA" id="ARBA00023136"/>
    </source>
</evidence>
<sequence length="331" mass="37589">MLKFSVRLAWITLVSIFLVVIAGGVVRMTGSGMGCPDWPKCFDCYIPPTDVSQLPENYKQIYSEKRKEKLHRFADFLTSLGFEKKAQELLADKSLLEEQDFNAFNTWTEYINRLTGALAGLFILAQMILAFAQFKKRKLLAILTFVLLLITLFQAWFGAMVVATNIVPWVLTVHMLLALVMIIIQLHILNLVREKKFTSSNKTLFWLALAGVVIMVLQTLWGTQVRQQIDMLAKVSERSSWMDQLEGIFYVHRSTAIALILLGVSIVYVARKHNIHQKHAYLLVGIILAEALTGKLFDLLGMPAALQPTHLLLSLLLFATMYSLFLQNLKR</sequence>
<keyword evidence="4" id="KW-0479">Metal-binding</keyword>
<dbReference type="PANTHER" id="PTHR35457:SF1">
    <property type="entry name" value="HEME A SYNTHASE"/>
    <property type="match status" value="1"/>
</dbReference>
<keyword evidence="2" id="KW-1003">Cell membrane</keyword>
<keyword evidence="3 12" id="KW-0812">Transmembrane</keyword>
<feature type="transmembrane region" description="Helical" evidence="12">
    <location>
        <begin position="280"/>
        <end position="297"/>
    </location>
</feature>
<evidence type="ECO:0000256" key="12">
    <source>
        <dbReference type="SAM" id="Phobius"/>
    </source>
</evidence>
<evidence type="ECO:0000256" key="5">
    <source>
        <dbReference type="ARBA" id="ARBA00022989"/>
    </source>
</evidence>
<organism evidence="13 14">
    <name type="scientific">Parvicella tangerina</name>
    <dbReference type="NCBI Taxonomy" id="2829795"/>
    <lineage>
        <taxon>Bacteria</taxon>
        <taxon>Pseudomonadati</taxon>
        <taxon>Bacteroidota</taxon>
        <taxon>Flavobacteriia</taxon>
        <taxon>Flavobacteriales</taxon>
        <taxon>Parvicellaceae</taxon>
        <taxon>Parvicella</taxon>
    </lineage>
</organism>
<feature type="transmembrane region" description="Helical" evidence="12">
    <location>
        <begin position="204"/>
        <end position="221"/>
    </location>
</feature>
<protein>
    <submittedName>
        <fullName evidence="13">Heme A synthase</fullName>
        <ecNumber evidence="13">1.3.-.-</ecNumber>
    </submittedName>
</protein>
<gene>
    <name evidence="13" type="primary">ctaA</name>
    <name evidence="13" type="ORF">CRYO30217_00608</name>
</gene>
<dbReference type="AlphaFoldDB" id="A0A916JKT8"/>
<evidence type="ECO:0000256" key="2">
    <source>
        <dbReference type="ARBA" id="ARBA00022475"/>
    </source>
</evidence>
<evidence type="ECO:0000313" key="14">
    <source>
        <dbReference type="Proteomes" id="UP000683507"/>
    </source>
</evidence>
<dbReference type="GO" id="GO:0046872">
    <property type="term" value="F:metal ion binding"/>
    <property type="evidence" value="ECO:0007669"/>
    <property type="project" value="UniProtKB-KW"/>
</dbReference>
<feature type="transmembrane region" description="Helical" evidence="12">
    <location>
        <begin position="110"/>
        <end position="132"/>
    </location>
</feature>
<dbReference type="Proteomes" id="UP000683507">
    <property type="component" value="Chromosome"/>
</dbReference>
<accession>A0A916JKT8</accession>
<proteinExistence type="predicted"/>
<name>A0A916JKT8_9FLAO</name>
<comment type="subcellular location">
    <subcellularLocation>
        <location evidence="1">Membrane</location>
        <topology evidence="1">Multi-pass membrane protein</topology>
    </subcellularLocation>
</comment>
<keyword evidence="8" id="KW-0350">Heme biosynthesis</keyword>
<evidence type="ECO:0000256" key="11">
    <source>
        <dbReference type="ARBA" id="ARBA00023444"/>
    </source>
</evidence>
<evidence type="ECO:0000256" key="8">
    <source>
        <dbReference type="ARBA" id="ARBA00023133"/>
    </source>
</evidence>
<evidence type="ECO:0000256" key="1">
    <source>
        <dbReference type="ARBA" id="ARBA00004141"/>
    </source>
</evidence>
<keyword evidence="5 12" id="KW-1133">Transmembrane helix</keyword>
<feature type="transmembrane region" description="Helical" evidence="12">
    <location>
        <begin position="248"/>
        <end position="268"/>
    </location>
</feature>
<feature type="transmembrane region" description="Helical" evidence="12">
    <location>
        <begin position="139"/>
        <end position="163"/>
    </location>
</feature>
<keyword evidence="6 13" id="KW-0560">Oxidoreductase</keyword>
<evidence type="ECO:0000256" key="6">
    <source>
        <dbReference type="ARBA" id="ARBA00023002"/>
    </source>
</evidence>
<dbReference type="InterPro" id="IPR003780">
    <property type="entry name" value="COX15/CtaA_fam"/>
</dbReference>
<dbReference type="EMBL" id="OU015584">
    <property type="protein sequence ID" value="CAG5078214.1"/>
    <property type="molecule type" value="Genomic_DNA"/>
</dbReference>
<keyword evidence="14" id="KW-1185">Reference proteome</keyword>
<dbReference type="GO" id="GO:0016491">
    <property type="term" value="F:oxidoreductase activity"/>
    <property type="evidence" value="ECO:0007669"/>
    <property type="project" value="UniProtKB-KW"/>
</dbReference>
<reference evidence="13" key="1">
    <citation type="submission" date="2021-04" db="EMBL/GenBank/DDBJ databases">
        <authorList>
            <person name="Rodrigo-Torres L."/>
            <person name="Arahal R. D."/>
            <person name="Lucena T."/>
        </authorList>
    </citation>
    <scope>NUCLEOTIDE SEQUENCE</scope>
    <source>
        <strain evidence="13">AS29M-1</strain>
    </source>
</reference>
<evidence type="ECO:0000256" key="10">
    <source>
        <dbReference type="ARBA" id="ARBA00023157"/>
    </source>
</evidence>
<evidence type="ECO:0000313" key="13">
    <source>
        <dbReference type="EMBL" id="CAG5078214.1"/>
    </source>
</evidence>
<keyword evidence="9 12" id="KW-0472">Membrane</keyword>
<evidence type="ECO:0000256" key="4">
    <source>
        <dbReference type="ARBA" id="ARBA00022723"/>
    </source>
</evidence>
<feature type="transmembrane region" description="Helical" evidence="12">
    <location>
        <begin position="309"/>
        <end position="326"/>
    </location>
</feature>
<keyword evidence="10" id="KW-1015">Disulfide bond</keyword>
<evidence type="ECO:0000256" key="7">
    <source>
        <dbReference type="ARBA" id="ARBA00023004"/>
    </source>
</evidence>